<sequence length="301" mass="34518">MKYKLTFLFLFALIFQGFTQSLEEVPFDRTWKGKIEFLAPEETSFDWEKKGRVLVFSLFTGFEHWVIPHTEEVVRVLGEKSGAFDVERSVDIRVFELENLKSYDAIVLNNTCSERDYRNLFWDQLKRNSNGDSASLMSKAVELENNLIQYVEQGGGLMVLHGGITTLNQSEKFSELLGASFDYHPPQQEIQIRLSNPNHPLVQAFPAEGFKHIDEPYFYNGAFSKGDFTSLLHFENASIKSQREGQELTEGVTPAAWIREQGNGRVMYCAPSHNAQSYDNPDLLRFFLDNLQWVAGQVSFD</sequence>
<accession>A0ABT7YAN1</accession>
<dbReference type="SUPFAM" id="SSF52317">
    <property type="entry name" value="Class I glutamine amidotransferase-like"/>
    <property type="match status" value="1"/>
</dbReference>
<dbReference type="InterPro" id="IPR029062">
    <property type="entry name" value="Class_I_gatase-like"/>
</dbReference>
<dbReference type="RefSeq" id="WP_289999144.1">
    <property type="nucleotide sequence ID" value="NZ_JAUEPH010000002.1"/>
</dbReference>
<keyword evidence="3" id="KW-1185">Reference proteome</keyword>
<evidence type="ECO:0000259" key="1">
    <source>
        <dbReference type="Pfam" id="PF06283"/>
    </source>
</evidence>
<name>A0ABT7YAN1_9BACT</name>
<dbReference type="PANTHER" id="PTHR40469">
    <property type="entry name" value="SECRETED GLYCOSYL HYDROLASE"/>
    <property type="match status" value="1"/>
</dbReference>
<protein>
    <submittedName>
        <fullName evidence="2">ThuA domain-containing protein</fullName>
    </submittedName>
</protein>
<reference evidence="2" key="1">
    <citation type="submission" date="2023-06" db="EMBL/GenBank/DDBJ databases">
        <title>Robiginitalea aurantiacus sp. nov. and Algoriphagus sediminis sp. nov., isolated from coastal sediment.</title>
        <authorList>
            <person name="Zhou Z.Y."/>
            <person name="An J."/>
            <person name="Jia Y.W."/>
            <person name="Du Z.J."/>
        </authorList>
    </citation>
    <scope>NUCLEOTIDE SEQUENCE</scope>
    <source>
        <strain evidence="2">C2-7</strain>
    </source>
</reference>
<evidence type="ECO:0000313" key="3">
    <source>
        <dbReference type="Proteomes" id="UP001171916"/>
    </source>
</evidence>
<dbReference type="PANTHER" id="PTHR40469:SF2">
    <property type="entry name" value="GALACTOSE-BINDING DOMAIN-LIKE SUPERFAMILY PROTEIN"/>
    <property type="match status" value="1"/>
</dbReference>
<comment type="caution">
    <text evidence="2">The sequence shown here is derived from an EMBL/GenBank/DDBJ whole genome shotgun (WGS) entry which is preliminary data.</text>
</comment>
<feature type="domain" description="ThuA-like" evidence="1">
    <location>
        <begin position="52"/>
        <end position="294"/>
    </location>
</feature>
<evidence type="ECO:0000313" key="2">
    <source>
        <dbReference type="EMBL" id="MDN3203584.1"/>
    </source>
</evidence>
<dbReference type="Proteomes" id="UP001171916">
    <property type="component" value="Unassembled WGS sequence"/>
</dbReference>
<organism evidence="2 3">
    <name type="scientific">Algoriphagus sediminis</name>
    <dbReference type="NCBI Taxonomy" id="3057113"/>
    <lineage>
        <taxon>Bacteria</taxon>
        <taxon>Pseudomonadati</taxon>
        <taxon>Bacteroidota</taxon>
        <taxon>Cytophagia</taxon>
        <taxon>Cytophagales</taxon>
        <taxon>Cyclobacteriaceae</taxon>
        <taxon>Algoriphagus</taxon>
    </lineage>
</organism>
<dbReference type="Gene3D" id="3.40.50.880">
    <property type="match status" value="1"/>
</dbReference>
<dbReference type="InterPro" id="IPR029010">
    <property type="entry name" value="ThuA-like"/>
</dbReference>
<proteinExistence type="predicted"/>
<gene>
    <name evidence="2" type="ORF">QVH07_05470</name>
</gene>
<dbReference type="Pfam" id="PF06283">
    <property type="entry name" value="ThuA"/>
    <property type="match status" value="1"/>
</dbReference>
<dbReference type="EMBL" id="JAUEPH010000002">
    <property type="protein sequence ID" value="MDN3203584.1"/>
    <property type="molecule type" value="Genomic_DNA"/>
</dbReference>